<feature type="domain" description="F-box" evidence="2">
    <location>
        <begin position="9"/>
        <end position="56"/>
    </location>
</feature>
<dbReference type="InterPro" id="IPR001810">
    <property type="entry name" value="F-box_dom"/>
</dbReference>
<evidence type="ECO:0000256" key="1">
    <source>
        <dbReference type="SAM" id="Coils"/>
    </source>
</evidence>
<evidence type="ECO:0000313" key="4">
    <source>
        <dbReference type="Proteomes" id="UP000187406"/>
    </source>
</evidence>
<proteinExistence type="predicted"/>
<dbReference type="Gene3D" id="1.20.1280.50">
    <property type="match status" value="1"/>
</dbReference>
<dbReference type="Pfam" id="PF12937">
    <property type="entry name" value="F-box-like"/>
    <property type="match status" value="1"/>
</dbReference>
<protein>
    <submittedName>
        <fullName evidence="3">F-box-like domain-containing protein</fullName>
    </submittedName>
</protein>
<evidence type="ECO:0000259" key="2">
    <source>
        <dbReference type="Pfam" id="PF12937"/>
    </source>
</evidence>
<keyword evidence="4" id="KW-1185">Reference proteome</keyword>
<dbReference type="OrthoDB" id="3219396at2759"/>
<dbReference type="InterPro" id="IPR036047">
    <property type="entry name" value="F-box-like_dom_sf"/>
</dbReference>
<dbReference type="EMBL" id="BDDD01002713">
    <property type="protein sequence ID" value="GAV82772.1"/>
    <property type="molecule type" value="Genomic_DNA"/>
</dbReference>
<dbReference type="STRING" id="3775.A0A1Q3CRJ3"/>
<organism evidence="3 4">
    <name type="scientific">Cephalotus follicularis</name>
    <name type="common">Albany pitcher plant</name>
    <dbReference type="NCBI Taxonomy" id="3775"/>
    <lineage>
        <taxon>Eukaryota</taxon>
        <taxon>Viridiplantae</taxon>
        <taxon>Streptophyta</taxon>
        <taxon>Embryophyta</taxon>
        <taxon>Tracheophyta</taxon>
        <taxon>Spermatophyta</taxon>
        <taxon>Magnoliopsida</taxon>
        <taxon>eudicotyledons</taxon>
        <taxon>Gunneridae</taxon>
        <taxon>Pentapetalae</taxon>
        <taxon>rosids</taxon>
        <taxon>fabids</taxon>
        <taxon>Oxalidales</taxon>
        <taxon>Cephalotaceae</taxon>
        <taxon>Cephalotus</taxon>
    </lineage>
</organism>
<feature type="coiled-coil region" evidence="1">
    <location>
        <begin position="107"/>
        <end position="141"/>
    </location>
</feature>
<dbReference type="InParanoid" id="A0A1Q3CRJ3"/>
<name>A0A1Q3CRJ3_CEPFO</name>
<keyword evidence="1" id="KW-0175">Coiled coil</keyword>
<accession>A0A1Q3CRJ3</accession>
<evidence type="ECO:0000313" key="3">
    <source>
        <dbReference type="EMBL" id="GAV82772.1"/>
    </source>
</evidence>
<dbReference type="SUPFAM" id="SSF81383">
    <property type="entry name" value="F-box domain"/>
    <property type="match status" value="1"/>
</dbReference>
<comment type="caution">
    <text evidence="3">The sequence shown here is derived from an EMBL/GenBank/DDBJ whole genome shotgun (WGS) entry which is preliminary data.</text>
</comment>
<dbReference type="AlphaFoldDB" id="A0A1Q3CRJ3"/>
<sequence length="258" mass="30293">MMSGLLPPLPDELWREILEMGIKKSKFTYKDLCSVSISCRHLHRLSNEDSLWSHLLFFDFPVITTTTNPSSSSSPLIKSMYKIRFERERERILAAHRRAILRKESQIGEHSRELRRIEALLNNEREKLKSTVMELSNLSNLRQASVALNVWQPNVIRDAQEKLVEQSVVPFECHLHGLEMELRLCKQQITAFDKAHRDEKQRFYNAKEELMSLKYHPLRDFKMTRSEDDRRPVKGKMLKKCVNCPDKEGKKITDEQAS</sequence>
<gene>
    <name evidence="3" type="ORF">CFOL_v3_26223</name>
</gene>
<dbReference type="FunCoup" id="A0A1Q3CRJ3">
    <property type="interactions" value="1184"/>
</dbReference>
<reference evidence="4" key="1">
    <citation type="submission" date="2016-04" db="EMBL/GenBank/DDBJ databases">
        <title>Cephalotus genome sequencing.</title>
        <authorList>
            <person name="Fukushima K."/>
            <person name="Hasebe M."/>
            <person name="Fang X."/>
        </authorList>
    </citation>
    <scope>NUCLEOTIDE SEQUENCE [LARGE SCALE GENOMIC DNA]</scope>
    <source>
        <strain evidence="4">cv. St1</strain>
    </source>
</reference>
<dbReference type="Proteomes" id="UP000187406">
    <property type="component" value="Unassembled WGS sequence"/>
</dbReference>